<feature type="domain" description="Cytochrome c" evidence="9">
    <location>
        <begin position="219"/>
        <end position="381"/>
    </location>
</feature>
<comment type="subcellular location">
    <subcellularLocation>
        <location evidence="1">Cell envelope</location>
    </subcellularLocation>
</comment>
<keyword evidence="5" id="KW-0560">Oxidoreductase</keyword>
<dbReference type="GO" id="GO:0030313">
    <property type="term" value="C:cell envelope"/>
    <property type="evidence" value="ECO:0007669"/>
    <property type="project" value="UniProtKB-SubCell"/>
</dbReference>
<proteinExistence type="predicted"/>
<feature type="chain" id="PRO_5001694581" description="Cytochrome c domain-containing protein" evidence="8">
    <location>
        <begin position="28"/>
        <end position="393"/>
    </location>
</feature>
<dbReference type="Gene3D" id="1.10.760.10">
    <property type="entry name" value="Cytochrome c-like domain"/>
    <property type="match status" value="2"/>
</dbReference>
<reference evidence="10 11" key="1">
    <citation type="journal article" date="2015" name="Antonie Van Leeuwenhoek">
        <title>Thioclava indica sp. nov., isolated from surface seawater of the Indian Ocean.</title>
        <authorList>
            <person name="Liu Y."/>
            <person name="Lai Q."/>
            <person name="Du J."/>
            <person name="Xu H."/>
            <person name="Jiang L."/>
            <person name="Shao Z."/>
        </authorList>
    </citation>
    <scope>NUCLEOTIDE SEQUENCE [LARGE SCALE GENOMIC DNA]</scope>
    <source>
        <strain evidence="10 11">DT23-4</strain>
    </source>
</reference>
<feature type="signal peptide" evidence="8">
    <location>
        <begin position="1"/>
        <end position="27"/>
    </location>
</feature>
<dbReference type="GO" id="GO:0009055">
    <property type="term" value="F:electron transfer activity"/>
    <property type="evidence" value="ECO:0007669"/>
    <property type="project" value="InterPro"/>
</dbReference>
<sequence>MQKRLSLAIVAGLVGLVALTAPPSAPAEDAPLSAAELGESLFFDPNFSVNRTMACATCHDPDRAFTDGRETPATGMVSLGDDGHSMGVRNTPMATYALTSPPFHFDDAIKEYVGGEFLDGRAATLADQAIGPPLNPVEMMMPDANAVVARIKENSDYVADFKRLFGDDVFERASDTAPDTPAAFAAFGQAIEAFERTDQFAPFDSKYDRFLRGDYDLTVLEDLGRTLFFSNNNVNCSSCHKLKREDAPHEPFTNHQYRNIGVPRNPGLLALGQVSPDYIDHGLLENPQVSDPAMDGKFRTPSLRNVAVTGPYMHNGVFSDLRTVIEFYDKYNNPERKLNPETGKPWAEAEVPATVDLDELRAKAMSERKVDALVAFLKTLTDKRYEPLLEDQN</sequence>
<evidence type="ECO:0000256" key="6">
    <source>
        <dbReference type="ARBA" id="ARBA00023004"/>
    </source>
</evidence>
<dbReference type="Pfam" id="PF03150">
    <property type="entry name" value="CCP_MauG"/>
    <property type="match status" value="1"/>
</dbReference>
<dbReference type="AlphaFoldDB" id="A0A074J7N3"/>
<evidence type="ECO:0000256" key="2">
    <source>
        <dbReference type="ARBA" id="ARBA00022617"/>
    </source>
</evidence>
<dbReference type="Proteomes" id="UP000027471">
    <property type="component" value="Unassembled WGS sequence"/>
</dbReference>
<evidence type="ECO:0000256" key="5">
    <source>
        <dbReference type="ARBA" id="ARBA00023002"/>
    </source>
</evidence>
<keyword evidence="11" id="KW-1185">Reference proteome</keyword>
<dbReference type="SUPFAM" id="SSF46626">
    <property type="entry name" value="Cytochrome c"/>
    <property type="match status" value="2"/>
</dbReference>
<dbReference type="OrthoDB" id="9805202at2"/>
<organism evidence="10 11">
    <name type="scientific">Thioclava indica</name>
    <dbReference type="NCBI Taxonomy" id="1353528"/>
    <lineage>
        <taxon>Bacteria</taxon>
        <taxon>Pseudomonadati</taxon>
        <taxon>Pseudomonadota</taxon>
        <taxon>Alphaproteobacteria</taxon>
        <taxon>Rhodobacterales</taxon>
        <taxon>Paracoccaceae</taxon>
        <taxon>Thioclava</taxon>
    </lineage>
</organism>
<evidence type="ECO:0000313" key="10">
    <source>
        <dbReference type="EMBL" id="KEO53521.1"/>
    </source>
</evidence>
<feature type="domain" description="Cytochrome c" evidence="9">
    <location>
        <begin position="33"/>
        <end position="155"/>
    </location>
</feature>
<evidence type="ECO:0000256" key="1">
    <source>
        <dbReference type="ARBA" id="ARBA00004196"/>
    </source>
</evidence>
<protein>
    <recommendedName>
        <fullName evidence="9">Cytochrome c domain-containing protein</fullName>
    </recommendedName>
</protein>
<dbReference type="GO" id="GO:0004130">
    <property type="term" value="F:cytochrome-c peroxidase activity"/>
    <property type="evidence" value="ECO:0007669"/>
    <property type="project" value="TreeGrafter"/>
</dbReference>
<dbReference type="eggNOG" id="COG1858">
    <property type="taxonomic scope" value="Bacteria"/>
</dbReference>
<dbReference type="EMBL" id="AUNB01000064">
    <property type="protein sequence ID" value="KEO53521.1"/>
    <property type="molecule type" value="Genomic_DNA"/>
</dbReference>
<evidence type="ECO:0000256" key="7">
    <source>
        <dbReference type="PROSITE-ProRule" id="PRU00433"/>
    </source>
</evidence>
<dbReference type="PANTHER" id="PTHR30600">
    <property type="entry name" value="CYTOCHROME C PEROXIDASE-RELATED"/>
    <property type="match status" value="1"/>
</dbReference>
<gene>
    <name evidence="10" type="ORF">DT23_18370</name>
</gene>
<dbReference type="InterPro" id="IPR004852">
    <property type="entry name" value="Di-haem_cyt_c_peroxidsae"/>
</dbReference>
<dbReference type="GO" id="GO:0046872">
    <property type="term" value="F:metal ion binding"/>
    <property type="evidence" value="ECO:0007669"/>
    <property type="project" value="UniProtKB-KW"/>
</dbReference>
<keyword evidence="6 7" id="KW-0408">Iron</keyword>
<comment type="caution">
    <text evidence="10">The sequence shown here is derived from an EMBL/GenBank/DDBJ whole genome shotgun (WGS) entry which is preliminary data.</text>
</comment>
<name>A0A074J7N3_9RHOB</name>
<keyword evidence="3 7" id="KW-0479">Metal-binding</keyword>
<evidence type="ECO:0000259" key="9">
    <source>
        <dbReference type="PROSITE" id="PS51007"/>
    </source>
</evidence>
<dbReference type="InterPro" id="IPR051395">
    <property type="entry name" value="Cytochrome_c_Peroxidase/MauG"/>
</dbReference>
<evidence type="ECO:0000256" key="8">
    <source>
        <dbReference type="SAM" id="SignalP"/>
    </source>
</evidence>
<dbReference type="GO" id="GO:0020037">
    <property type="term" value="F:heme binding"/>
    <property type="evidence" value="ECO:0007669"/>
    <property type="project" value="InterPro"/>
</dbReference>
<evidence type="ECO:0000256" key="3">
    <source>
        <dbReference type="ARBA" id="ARBA00022723"/>
    </source>
</evidence>
<dbReference type="PROSITE" id="PS51007">
    <property type="entry name" value="CYTC"/>
    <property type="match status" value="2"/>
</dbReference>
<evidence type="ECO:0000256" key="4">
    <source>
        <dbReference type="ARBA" id="ARBA00022729"/>
    </source>
</evidence>
<dbReference type="InterPro" id="IPR009056">
    <property type="entry name" value="Cyt_c-like_dom"/>
</dbReference>
<evidence type="ECO:0000313" key="11">
    <source>
        <dbReference type="Proteomes" id="UP000027471"/>
    </source>
</evidence>
<accession>A0A074J7N3</accession>
<dbReference type="InterPro" id="IPR036909">
    <property type="entry name" value="Cyt_c-like_dom_sf"/>
</dbReference>
<dbReference type="RefSeq" id="WP_081847239.1">
    <property type="nucleotide sequence ID" value="NZ_AUNB01000064.1"/>
</dbReference>
<dbReference type="PANTHER" id="PTHR30600:SF10">
    <property type="entry name" value="BLL6722 PROTEIN"/>
    <property type="match status" value="1"/>
</dbReference>
<dbReference type="STRING" id="1353528.DT23_18370"/>
<keyword evidence="2 7" id="KW-0349">Heme</keyword>
<keyword evidence="4 8" id="KW-0732">Signal</keyword>